<comment type="function">
    <text evidence="3">The glycine cleavage system catalyzes the degradation of glycine. The H protein shuttles the methylamine group of glycine from the P protein to the T protein.</text>
</comment>
<dbReference type="GO" id="GO:0009249">
    <property type="term" value="P:protein lipoylation"/>
    <property type="evidence" value="ECO:0007669"/>
    <property type="project" value="TreeGrafter"/>
</dbReference>
<dbReference type="InterPro" id="IPR003016">
    <property type="entry name" value="2-oxoA_DH_lipoyl-BS"/>
</dbReference>
<name>A0A434AG45_9BACT</name>
<dbReference type="InterPro" id="IPR011053">
    <property type="entry name" value="Single_hybrid_motif"/>
</dbReference>
<dbReference type="PANTHER" id="PTHR11715:SF3">
    <property type="entry name" value="GLYCINE CLEAVAGE SYSTEM H PROTEIN-RELATED"/>
    <property type="match status" value="1"/>
</dbReference>
<dbReference type="PROSITE" id="PS00189">
    <property type="entry name" value="LIPOYL"/>
    <property type="match status" value="1"/>
</dbReference>
<dbReference type="OrthoDB" id="9796712at2"/>
<dbReference type="NCBIfam" id="NF002270">
    <property type="entry name" value="PRK01202.1"/>
    <property type="match status" value="1"/>
</dbReference>
<proteinExistence type="inferred from homology"/>
<dbReference type="InterPro" id="IPR033753">
    <property type="entry name" value="GCV_H/Fam206"/>
</dbReference>
<evidence type="ECO:0000259" key="5">
    <source>
        <dbReference type="PROSITE" id="PS50968"/>
    </source>
</evidence>
<evidence type="ECO:0000256" key="2">
    <source>
        <dbReference type="ARBA" id="ARBA00022823"/>
    </source>
</evidence>
<sequence length="124" mass="13895">MNVPENLKYTKDHEWIRVDGDEAFIGVTDFAQGELGDIVFIEVETEGDELDKEEVFGTIEAVKTVSDLFMPVGGEVLEFNEKLEDAPDLVNSDPYGEGWIIKVKVADNSQLDELLNAEQYKALL</sequence>
<feature type="modified residue" description="N6-lipoyllysine" evidence="3 4">
    <location>
        <position position="63"/>
    </location>
</feature>
<dbReference type="RefSeq" id="WP_127344556.1">
    <property type="nucleotide sequence ID" value="NZ_RJJX01000023.1"/>
</dbReference>
<dbReference type="PANTHER" id="PTHR11715">
    <property type="entry name" value="GLYCINE CLEAVAGE SYSTEM H PROTEIN"/>
    <property type="match status" value="1"/>
</dbReference>
<dbReference type="InterPro" id="IPR017453">
    <property type="entry name" value="GCV_H_sub"/>
</dbReference>
<dbReference type="EMBL" id="RJJX01000023">
    <property type="protein sequence ID" value="RUT73341.1"/>
    <property type="molecule type" value="Genomic_DNA"/>
</dbReference>
<dbReference type="Pfam" id="PF01597">
    <property type="entry name" value="GCV_H"/>
    <property type="match status" value="1"/>
</dbReference>
<comment type="cofactor">
    <cofactor evidence="3">
        <name>(R)-lipoate</name>
        <dbReference type="ChEBI" id="CHEBI:83088"/>
    </cofactor>
    <text evidence="3">Binds 1 lipoyl cofactor covalently.</text>
</comment>
<evidence type="ECO:0000313" key="7">
    <source>
        <dbReference type="Proteomes" id="UP000282985"/>
    </source>
</evidence>
<accession>A0A434AG45</accession>
<dbReference type="SUPFAM" id="SSF51230">
    <property type="entry name" value="Single hybrid motif"/>
    <property type="match status" value="1"/>
</dbReference>
<dbReference type="InterPro" id="IPR000089">
    <property type="entry name" value="Biotin_lipoyl"/>
</dbReference>
<dbReference type="GO" id="GO:0005829">
    <property type="term" value="C:cytosol"/>
    <property type="evidence" value="ECO:0007669"/>
    <property type="project" value="TreeGrafter"/>
</dbReference>
<dbReference type="CDD" id="cd06848">
    <property type="entry name" value="GCS_H"/>
    <property type="match status" value="1"/>
</dbReference>
<comment type="subunit">
    <text evidence="3">The glycine cleavage system is composed of four proteins: P, T, L and H.</text>
</comment>
<comment type="similarity">
    <text evidence="1 3">Belongs to the GcvH family.</text>
</comment>
<keyword evidence="2 3" id="KW-0450">Lipoyl</keyword>
<organism evidence="6 7">
    <name type="scientific">Ancylomarina longa</name>
    <dbReference type="NCBI Taxonomy" id="2487017"/>
    <lineage>
        <taxon>Bacteria</taxon>
        <taxon>Pseudomonadati</taxon>
        <taxon>Bacteroidota</taxon>
        <taxon>Bacteroidia</taxon>
        <taxon>Marinilabiliales</taxon>
        <taxon>Marinifilaceae</taxon>
        <taxon>Ancylomarina</taxon>
    </lineage>
</organism>
<dbReference type="Proteomes" id="UP000282985">
    <property type="component" value="Unassembled WGS sequence"/>
</dbReference>
<dbReference type="AlphaFoldDB" id="A0A434AG45"/>
<dbReference type="PROSITE" id="PS50968">
    <property type="entry name" value="BIOTINYL_LIPOYL"/>
    <property type="match status" value="1"/>
</dbReference>
<feature type="domain" description="Lipoyl-binding" evidence="5">
    <location>
        <begin position="22"/>
        <end position="104"/>
    </location>
</feature>
<evidence type="ECO:0000256" key="4">
    <source>
        <dbReference type="PIRSR" id="PIRSR617453-50"/>
    </source>
</evidence>
<protein>
    <recommendedName>
        <fullName evidence="3">Glycine cleavage system H protein</fullName>
    </recommendedName>
</protein>
<evidence type="ECO:0000313" key="6">
    <source>
        <dbReference type="EMBL" id="RUT73341.1"/>
    </source>
</evidence>
<keyword evidence="7" id="KW-1185">Reference proteome</keyword>
<gene>
    <name evidence="3 6" type="primary">gcvH</name>
    <name evidence="6" type="ORF">DLK05_13795</name>
</gene>
<dbReference type="GO" id="GO:0019464">
    <property type="term" value="P:glycine decarboxylation via glycine cleavage system"/>
    <property type="evidence" value="ECO:0007669"/>
    <property type="project" value="UniProtKB-UniRule"/>
</dbReference>
<dbReference type="InterPro" id="IPR002930">
    <property type="entry name" value="GCV_H"/>
</dbReference>
<dbReference type="GO" id="GO:0005960">
    <property type="term" value="C:glycine cleavage complex"/>
    <property type="evidence" value="ECO:0007669"/>
    <property type="project" value="InterPro"/>
</dbReference>
<comment type="caution">
    <text evidence="6">The sequence shown here is derived from an EMBL/GenBank/DDBJ whole genome shotgun (WGS) entry which is preliminary data.</text>
</comment>
<dbReference type="NCBIfam" id="TIGR00527">
    <property type="entry name" value="gcvH"/>
    <property type="match status" value="1"/>
</dbReference>
<reference evidence="6 7" key="1">
    <citation type="submission" date="2018-11" db="EMBL/GenBank/DDBJ databases">
        <title>Parancylomarina longa gen. nov., sp. nov., isolated from sediments of southern Okinawa.</title>
        <authorList>
            <person name="Fu T."/>
        </authorList>
    </citation>
    <scope>NUCLEOTIDE SEQUENCE [LARGE SCALE GENOMIC DNA]</scope>
    <source>
        <strain evidence="6 7">T3-2 S1-C</strain>
    </source>
</reference>
<evidence type="ECO:0000256" key="3">
    <source>
        <dbReference type="HAMAP-Rule" id="MF_00272"/>
    </source>
</evidence>
<dbReference type="HAMAP" id="MF_00272">
    <property type="entry name" value="GcvH"/>
    <property type="match status" value="1"/>
</dbReference>
<evidence type="ECO:0000256" key="1">
    <source>
        <dbReference type="ARBA" id="ARBA00009249"/>
    </source>
</evidence>
<dbReference type="Gene3D" id="2.40.50.100">
    <property type="match status" value="1"/>
</dbReference>